<feature type="compositionally biased region" description="Basic and acidic residues" evidence="1">
    <location>
        <begin position="287"/>
        <end position="300"/>
    </location>
</feature>
<sequence>MEASVIEVERILSYGFIDRKLLEEALTHSSSTGVSYERLEFVGDHIIGLAISKHLFLAYPQLDPGQLSDLLDANVSKEKLARVVIHRGLHRFICQSFSSMLRDEIEQFEKVVTLEKYLVGIHGGSVGGPKVLSDIVESVAAAVYFDLGFDLEKFWEKVVGEGASCPTKKWQQQLVGGGSFHFEVLQPPGNIIIIFLMDTALRNGRGRLSVKNVWNVYCDVIYVKEHDPWCKRYMELYNELRENWERLYWDEGYSKKLAQDHANYESAEDDDRDFSPYRSRRPQPQMDYKDQTFGRNRQPDNLEKVSVLRDKFEYDRERRMREKAFGPMHGGSVPDSHDSNRWNQPLDTDRYFSQTERR</sequence>
<feature type="region of interest" description="Disordered" evidence="1">
    <location>
        <begin position="323"/>
        <end position="358"/>
    </location>
</feature>
<evidence type="ECO:0000259" key="2">
    <source>
        <dbReference type="PROSITE" id="PS50142"/>
    </source>
</evidence>
<dbReference type="Proteomes" id="UP000053144">
    <property type="component" value="Chromosome 11"/>
</dbReference>
<dbReference type="GO" id="GO:0004525">
    <property type="term" value="F:ribonuclease III activity"/>
    <property type="evidence" value="ECO:0007669"/>
    <property type="project" value="InterPro"/>
</dbReference>
<feature type="domain" description="RNase III" evidence="2">
    <location>
        <begin position="5"/>
        <end position="148"/>
    </location>
</feature>
<feature type="compositionally biased region" description="Basic and acidic residues" evidence="1">
    <location>
        <begin position="347"/>
        <end position="358"/>
    </location>
</feature>
<reference evidence="4" key="1">
    <citation type="journal article" date="2015" name="Proc. Natl. Acad. Sci. U.S.A.">
        <title>Genome sequencing of adzuki bean (Vigna angularis) provides insight into high starch and low fat accumulation and domestication.</title>
        <authorList>
            <person name="Yang K."/>
            <person name="Tian Z."/>
            <person name="Chen C."/>
            <person name="Luo L."/>
            <person name="Zhao B."/>
            <person name="Wang Z."/>
            <person name="Yu L."/>
            <person name="Li Y."/>
            <person name="Sun Y."/>
            <person name="Li W."/>
            <person name="Chen Y."/>
            <person name="Li Y."/>
            <person name="Zhang Y."/>
            <person name="Ai D."/>
            <person name="Zhao J."/>
            <person name="Shang C."/>
            <person name="Ma Y."/>
            <person name="Wu B."/>
            <person name="Wang M."/>
            <person name="Gao L."/>
            <person name="Sun D."/>
            <person name="Zhang P."/>
            <person name="Guo F."/>
            <person name="Wang W."/>
            <person name="Li Y."/>
            <person name="Wang J."/>
            <person name="Varshney R.K."/>
            <person name="Wang J."/>
            <person name="Ling H.Q."/>
            <person name="Wan P."/>
        </authorList>
    </citation>
    <scope>NUCLEOTIDE SEQUENCE</scope>
    <source>
        <strain evidence="4">cv. Jingnong 6</strain>
    </source>
</reference>
<dbReference type="PROSITE" id="PS50142">
    <property type="entry name" value="RNASE_3_2"/>
    <property type="match status" value="1"/>
</dbReference>
<dbReference type="SUPFAM" id="SSF69065">
    <property type="entry name" value="RNase III domain-like"/>
    <property type="match status" value="1"/>
</dbReference>
<dbReference type="Gene3D" id="1.10.1520.10">
    <property type="entry name" value="Ribonuclease III domain"/>
    <property type="match status" value="1"/>
</dbReference>
<dbReference type="InterPro" id="IPR000999">
    <property type="entry name" value="RNase_III_dom"/>
</dbReference>
<dbReference type="PROSITE" id="PS00517">
    <property type="entry name" value="RNASE_3_1"/>
    <property type="match status" value="1"/>
</dbReference>
<feature type="region of interest" description="Disordered" evidence="1">
    <location>
        <begin position="261"/>
        <end position="300"/>
    </location>
</feature>
<evidence type="ECO:0000313" key="4">
    <source>
        <dbReference type="Proteomes" id="UP000053144"/>
    </source>
</evidence>
<name>A0A0L9VUD5_PHAAN</name>
<dbReference type="SMART" id="SM00535">
    <property type="entry name" value="RIBOc"/>
    <property type="match status" value="1"/>
</dbReference>
<dbReference type="GO" id="GO:0006396">
    <property type="term" value="P:RNA processing"/>
    <property type="evidence" value="ECO:0007669"/>
    <property type="project" value="InterPro"/>
</dbReference>
<dbReference type="Gramene" id="KOM58700">
    <property type="protein sequence ID" value="KOM58700"/>
    <property type="gene ID" value="LR48_Vigan11g173400"/>
</dbReference>
<dbReference type="AlphaFoldDB" id="A0A0L9VUD5"/>
<dbReference type="STRING" id="3914.A0A0L9VUD5"/>
<proteinExistence type="predicted"/>
<organism evidence="3 4">
    <name type="scientific">Phaseolus angularis</name>
    <name type="common">Azuki bean</name>
    <name type="synonym">Vigna angularis</name>
    <dbReference type="NCBI Taxonomy" id="3914"/>
    <lineage>
        <taxon>Eukaryota</taxon>
        <taxon>Viridiplantae</taxon>
        <taxon>Streptophyta</taxon>
        <taxon>Embryophyta</taxon>
        <taxon>Tracheophyta</taxon>
        <taxon>Spermatophyta</taxon>
        <taxon>Magnoliopsida</taxon>
        <taxon>eudicotyledons</taxon>
        <taxon>Gunneridae</taxon>
        <taxon>Pentapetalae</taxon>
        <taxon>rosids</taxon>
        <taxon>fabids</taxon>
        <taxon>Fabales</taxon>
        <taxon>Fabaceae</taxon>
        <taxon>Papilionoideae</taxon>
        <taxon>50 kb inversion clade</taxon>
        <taxon>NPAAA clade</taxon>
        <taxon>indigoferoid/millettioid clade</taxon>
        <taxon>Phaseoleae</taxon>
        <taxon>Vigna</taxon>
    </lineage>
</organism>
<dbReference type="Pfam" id="PF00636">
    <property type="entry name" value="Ribonuclease_3"/>
    <property type="match status" value="1"/>
</dbReference>
<dbReference type="CDD" id="cd00593">
    <property type="entry name" value="RIBOc"/>
    <property type="match status" value="1"/>
</dbReference>
<accession>A0A0L9VUD5</accession>
<dbReference type="InterPro" id="IPR036389">
    <property type="entry name" value="RNase_III_sf"/>
</dbReference>
<evidence type="ECO:0000313" key="3">
    <source>
        <dbReference type="EMBL" id="KOM58700.1"/>
    </source>
</evidence>
<dbReference type="EMBL" id="CM003381">
    <property type="protein sequence ID" value="KOM58700.1"/>
    <property type="molecule type" value="Genomic_DNA"/>
</dbReference>
<dbReference type="PANTHER" id="PTHR36031">
    <property type="entry name" value="F21O3.15 PROTEIN"/>
    <property type="match status" value="1"/>
</dbReference>
<evidence type="ECO:0000256" key="1">
    <source>
        <dbReference type="SAM" id="MobiDB-lite"/>
    </source>
</evidence>
<dbReference type="PANTHER" id="PTHR36031:SF1">
    <property type="entry name" value="F21O3.15 PROTEIN"/>
    <property type="match status" value="1"/>
</dbReference>
<protein>
    <recommendedName>
        <fullName evidence="2">RNase III domain-containing protein</fullName>
    </recommendedName>
</protein>
<gene>
    <name evidence="3" type="ORF">LR48_Vigan11g173400</name>
</gene>